<keyword evidence="2" id="KW-1133">Transmembrane helix</keyword>
<dbReference type="EMBL" id="JABZFZ010000322">
    <property type="protein sequence ID" value="MBF0940448.1"/>
    <property type="molecule type" value="Genomic_DNA"/>
</dbReference>
<feature type="non-terminal residue" evidence="3">
    <location>
        <position position="173"/>
    </location>
</feature>
<comment type="caution">
    <text evidence="3">The sequence shown here is derived from an EMBL/GenBank/DDBJ whole genome shotgun (WGS) entry which is preliminary data.</text>
</comment>
<evidence type="ECO:0000256" key="1">
    <source>
        <dbReference type="SAM" id="MobiDB-lite"/>
    </source>
</evidence>
<sequence length="173" mass="19008">MWVDVVLRVALFGLFATTVVYAAFVLWGAWKAPQELRERAQRRTDSVNKSRFKGASKETVRRELGAHMAGWREPDGARPRKAHIIAPVAHRLPTRIPVGRIGRFVGGDWVRPTSPPSLLDTDPSASAGAAGTGEAGAPGLRLDVWTVHPQTVKSPRLMSFTFGTRACMVELRQ</sequence>
<reference evidence="3" key="1">
    <citation type="submission" date="2020-04" db="EMBL/GenBank/DDBJ databases">
        <title>Deep metagenomics examines the oral microbiome during advanced dental caries in children, revealing novel taxa and co-occurrences with host molecules.</title>
        <authorList>
            <person name="Baker J.L."/>
            <person name="Morton J.T."/>
            <person name="Dinis M."/>
            <person name="Alvarez R."/>
            <person name="Tran N.C."/>
            <person name="Knight R."/>
            <person name="Edlund A."/>
        </authorList>
    </citation>
    <scope>NUCLEOTIDE SEQUENCE</scope>
    <source>
        <strain evidence="3">JCVI_32_bin.64</strain>
    </source>
</reference>
<feature type="compositionally biased region" description="Low complexity" evidence="1">
    <location>
        <begin position="120"/>
        <end position="129"/>
    </location>
</feature>
<accession>A0A929N1I3</accession>
<gene>
    <name evidence="3" type="ORF">HXK03_06180</name>
</gene>
<name>A0A929N1I3_9ACTO</name>
<evidence type="ECO:0000256" key="2">
    <source>
        <dbReference type="SAM" id="Phobius"/>
    </source>
</evidence>
<protein>
    <submittedName>
        <fullName evidence="3">Uncharacterized protein</fullName>
    </submittedName>
</protein>
<evidence type="ECO:0000313" key="4">
    <source>
        <dbReference type="Proteomes" id="UP000718630"/>
    </source>
</evidence>
<proteinExistence type="predicted"/>
<organism evidence="3 4">
    <name type="scientific">Schaalia georgiae</name>
    <dbReference type="NCBI Taxonomy" id="52768"/>
    <lineage>
        <taxon>Bacteria</taxon>
        <taxon>Bacillati</taxon>
        <taxon>Actinomycetota</taxon>
        <taxon>Actinomycetes</taxon>
        <taxon>Actinomycetales</taxon>
        <taxon>Actinomycetaceae</taxon>
        <taxon>Schaalia</taxon>
    </lineage>
</organism>
<feature type="region of interest" description="Disordered" evidence="1">
    <location>
        <begin position="115"/>
        <end position="137"/>
    </location>
</feature>
<dbReference type="AlphaFoldDB" id="A0A929N1I3"/>
<feature type="transmembrane region" description="Helical" evidence="2">
    <location>
        <begin position="6"/>
        <end position="30"/>
    </location>
</feature>
<evidence type="ECO:0000313" key="3">
    <source>
        <dbReference type="EMBL" id="MBF0940448.1"/>
    </source>
</evidence>
<dbReference type="Proteomes" id="UP000718630">
    <property type="component" value="Unassembled WGS sequence"/>
</dbReference>
<keyword evidence="2" id="KW-0472">Membrane</keyword>
<keyword evidence="2" id="KW-0812">Transmembrane</keyword>